<evidence type="ECO:0000256" key="1">
    <source>
        <dbReference type="SAM" id="MobiDB-lite"/>
    </source>
</evidence>
<dbReference type="EMBL" id="UINC01083436">
    <property type="protein sequence ID" value="SVC29139.1"/>
    <property type="molecule type" value="Genomic_DNA"/>
</dbReference>
<proteinExistence type="predicted"/>
<gene>
    <name evidence="2" type="ORF">METZ01_LOCUS281993</name>
</gene>
<feature type="region of interest" description="Disordered" evidence="1">
    <location>
        <begin position="1"/>
        <end position="34"/>
    </location>
</feature>
<reference evidence="2" key="1">
    <citation type="submission" date="2018-05" db="EMBL/GenBank/DDBJ databases">
        <authorList>
            <person name="Lanie J.A."/>
            <person name="Ng W.-L."/>
            <person name="Kazmierczak K.M."/>
            <person name="Andrzejewski T.M."/>
            <person name="Davidsen T.M."/>
            <person name="Wayne K.J."/>
            <person name="Tettelin H."/>
            <person name="Glass J.I."/>
            <person name="Rusch D."/>
            <person name="Podicherti R."/>
            <person name="Tsui H.-C.T."/>
            <person name="Winkler M.E."/>
        </authorList>
    </citation>
    <scope>NUCLEOTIDE SEQUENCE</scope>
</reference>
<organism evidence="2">
    <name type="scientific">marine metagenome</name>
    <dbReference type="NCBI Taxonomy" id="408172"/>
    <lineage>
        <taxon>unclassified sequences</taxon>
        <taxon>metagenomes</taxon>
        <taxon>ecological metagenomes</taxon>
    </lineage>
</organism>
<accession>A0A382KXS4</accession>
<protein>
    <submittedName>
        <fullName evidence="2">Uncharacterized protein</fullName>
    </submittedName>
</protein>
<evidence type="ECO:0000313" key="2">
    <source>
        <dbReference type="EMBL" id="SVC29139.1"/>
    </source>
</evidence>
<dbReference type="AlphaFoldDB" id="A0A382KXS4"/>
<sequence length="59" mass="6496">MRDEEPEEITTEPETETGDSPAEEEGGEDLLGGLESLLAEEGEEQKIFMDGLRNTPRMG</sequence>
<feature type="region of interest" description="Disordered" evidence="1">
    <location>
        <begin position="40"/>
        <end position="59"/>
    </location>
</feature>
<feature type="compositionally biased region" description="Acidic residues" evidence="1">
    <location>
        <begin position="1"/>
        <end position="28"/>
    </location>
</feature>
<name>A0A382KXS4_9ZZZZ</name>